<dbReference type="AlphaFoldDB" id="A0A0F9K0V2"/>
<sequence length="45" mass="5234">MDFLAYSDIHHDEYKNGITLEDTIAIEDAITQYAVDHNIRHIIFA</sequence>
<reference evidence="1" key="1">
    <citation type="journal article" date="2015" name="Nature">
        <title>Complex archaea that bridge the gap between prokaryotes and eukaryotes.</title>
        <authorList>
            <person name="Spang A."/>
            <person name="Saw J.H."/>
            <person name="Jorgensen S.L."/>
            <person name="Zaremba-Niedzwiedzka K."/>
            <person name="Martijn J."/>
            <person name="Lind A.E."/>
            <person name="van Eijk R."/>
            <person name="Schleper C."/>
            <person name="Guy L."/>
            <person name="Ettema T.J."/>
        </authorList>
    </citation>
    <scope>NUCLEOTIDE SEQUENCE</scope>
</reference>
<accession>A0A0F9K0V2</accession>
<proteinExistence type="predicted"/>
<comment type="caution">
    <text evidence="1">The sequence shown here is derived from an EMBL/GenBank/DDBJ whole genome shotgun (WGS) entry which is preliminary data.</text>
</comment>
<protein>
    <submittedName>
        <fullName evidence="1">Uncharacterized protein</fullName>
    </submittedName>
</protein>
<gene>
    <name evidence="1" type="ORF">LCGC14_1760500</name>
</gene>
<feature type="non-terminal residue" evidence="1">
    <location>
        <position position="45"/>
    </location>
</feature>
<evidence type="ECO:0000313" key="1">
    <source>
        <dbReference type="EMBL" id="KKM04803.1"/>
    </source>
</evidence>
<name>A0A0F9K0V2_9ZZZZ</name>
<organism evidence="1">
    <name type="scientific">marine sediment metagenome</name>
    <dbReference type="NCBI Taxonomy" id="412755"/>
    <lineage>
        <taxon>unclassified sequences</taxon>
        <taxon>metagenomes</taxon>
        <taxon>ecological metagenomes</taxon>
    </lineage>
</organism>
<dbReference type="EMBL" id="LAZR01016375">
    <property type="protein sequence ID" value="KKM04803.1"/>
    <property type="molecule type" value="Genomic_DNA"/>
</dbReference>